<dbReference type="PANTHER" id="PTHR45527:SF1">
    <property type="entry name" value="FATTY ACID SYNTHASE"/>
    <property type="match status" value="1"/>
</dbReference>
<dbReference type="InterPro" id="IPR023213">
    <property type="entry name" value="CAT-like_dom_sf"/>
</dbReference>
<dbReference type="InterPro" id="IPR013120">
    <property type="entry name" value="FAR_NAD-bd"/>
</dbReference>
<reference evidence="5" key="1">
    <citation type="submission" date="2021-04" db="EMBL/GenBank/DDBJ databases">
        <title>Draft genome of Fusarium avenaceum strain F156N33, isolated from an atmospheric sample in Virginia.</title>
        <authorList>
            <person name="Yang S."/>
            <person name="Vinatzer B.A."/>
            <person name="Coleman J."/>
        </authorList>
    </citation>
    <scope>NUCLEOTIDE SEQUENCE</scope>
    <source>
        <strain evidence="5">F156N33</strain>
    </source>
</reference>
<evidence type="ECO:0000256" key="2">
    <source>
        <dbReference type="ARBA" id="ARBA00022553"/>
    </source>
</evidence>
<dbReference type="Pfam" id="PF00550">
    <property type="entry name" value="PP-binding"/>
    <property type="match status" value="1"/>
</dbReference>
<comment type="caution">
    <text evidence="5">The sequence shown here is derived from an EMBL/GenBank/DDBJ whole genome shotgun (WGS) entry which is preliminary data.</text>
</comment>
<dbReference type="Gene3D" id="3.40.50.12780">
    <property type="entry name" value="N-terminal domain of ligase-like"/>
    <property type="match status" value="1"/>
</dbReference>
<dbReference type="GO" id="GO:0044550">
    <property type="term" value="P:secondary metabolite biosynthetic process"/>
    <property type="evidence" value="ECO:0007669"/>
    <property type="project" value="TreeGrafter"/>
</dbReference>
<dbReference type="InterPro" id="IPR020806">
    <property type="entry name" value="PKS_PP-bd"/>
</dbReference>
<dbReference type="PANTHER" id="PTHR45527">
    <property type="entry name" value="NONRIBOSOMAL PEPTIDE SYNTHETASE"/>
    <property type="match status" value="1"/>
</dbReference>
<dbReference type="SMART" id="SM00823">
    <property type="entry name" value="PKS_PP"/>
    <property type="match status" value="1"/>
</dbReference>
<dbReference type="InterPro" id="IPR010828">
    <property type="entry name" value="Atf2/Sli1-like"/>
</dbReference>
<dbReference type="Pfam" id="PF07993">
    <property type="entry name" value="NAD_binding_4"/>
    <property type="match status" value="1"/>
</dbReference>
<keyword evidence="1" id="KW-0596">Phosphopantetheine</keyword>
<dbReference type="Gene3D" id="1.10.1200.10">
    <property type="entry name" value="ACP-like"/>
    <property type="match status" value="1"/>
</dbReference>
<accession>A0A9P7KK13</accession>
<evidence type="ECO:0000256" key="1">
    <source>
        <dbReference type="ARBA" id="ARBA00022450"/>
    </source>
</evidence>
<dbReference type="SUPFAM" id="SSF52777">
    <property type="entry name" value="CoA-dependent acyltransferases"/>
    <property type="match status" value="3"/>
</dbReference>
<dbReference type="PROSITE" id="PS00455">
    <property type="entry name" value="AMP_BINDING"/>
    <property type="match status" value="1"/>
</dbReference>
<dbReference type="Pfam" id="PF00501">
    <property type="entry name" value="AMP-binding"/>
    <property type="match status" value="1"/>
</dbReference>
<dbReference type="Gene3D" id="3.40.50.720">
    <property type="entry name" value="NAD(P)-binding Rossmann-like Domain"/>
    <property type="match status" value="1"/>
</dbReference>
<dbReference type="GO" id="GO:0005737">
    <property type="term" value="C:cytoplasm"/>
    <property type="evidence" value="ECO:0007669"/>
    <property type="project" value="TreeGrafter"/>
</dbReference>
<evidence type="ECO:0000313" key="5">
    <source>
        <dbReference type="EMBL" id="KAG5655661.1"/>
    </source>
</evidence>
<dbReference type="InterPro" id="IPR036291">
    <property type="entry name" value="NAD(P)-bd_dom_sf"/>
</dbReference>
<dbReference type="InterPro" id="IPR001242">
    <property type="entry name" value="Condensation_dom"/>
</dbReference>
<sequence length="1750" mass="192873">MWGESAKGEIPDIAALGPEDEMPHLGALKLDKAGLGVKYVLCLLLADILSKVGKFQHNITNPELASLGALPRQYPEFSATQRKSLEQGEMLEELRYWQAVFPTGKQPPVLPLLPMAQTSSRVAMDDFDSHQVMCHLGPDLTARVKAISKEERCTPFHLHLAALKVLLLSLAGDETEELTIGIADASRNDGDMSRSIGFFLNLLALRFRRLPDQTFVDAMVEARNVTYDALEHSRLPFDVLLSEIGVARSSLHSPFFQAFLDYRQGIQERYPWGNCELEFEHVHPGRTAYDVTLDVVEGSIDSLVTFRVQKGLYDLTAANLLLETYVHLLNTLTRDASLSLDATPLFGAKQLDDAVQIGRGTKLVSDWPATLPHRIDQVAQNMPERVALLDGIGSILTYSDMSNRIQAISEALLVAGAGSGSRILVYQQPAVDWTCSMLAIMRIGAIYVPLDLRNPIPRLASVAKDCSPKVILADTTTLEDAPKLETGDGCCIINVSGLPLAPNTHIANRADADSPAAIPYTSGSTGLPKGITVTHAGLRNEIEGYTKTWGLGDERVLQQSAFTFNHSSDQMYTGLVNGGSVYIVPAEKRGDPVQITNIIQQYAITYTKATPSEYSLWMEFGKEALGQASDWRFAFAGGEPLTRMVIQEFSTLDLPGLRFFNSYGPTEISISSHKFEIAYRETSKADKIGRIPCGYSLPNYYTYIVDQHLQPVPIGMPGEICIGGAGVSLGYLNNNELTNSHFVANPFATSEDIERGWTRIYRTGDEGHLREDGAMIFHNRMAGDSQVKIRGLRIELGDIETNMLSAAQGILREAVVTLREGDPPFLVAHVVFAVNHGIHDQESFLHSLLSRLPLPQYMVPVAAIPLDELPLTSHSKVDRKAVQRITLHERISSAKEASELTETMVQLIRVWRRVLGKNLSKLSAELSPSTNFFLVGGNSLLAIRLQARIRQVFHVAIPLFQILGFNTLAKMAQAIEDADIVDPIDWEQETAVPSIPTFVTDVPVKADAAAGKTILITGATGFLGKFLLPQLAAREDVNLVHCIAVRDKPRESSPFTSPKVVYHFGDLSVPLLGLPTDEFRSLAGQVDVILHMGAVRSFWDSYHVLQPTNVQPVKELLKLPAPRRVPIHYISTAGVFPSRDALEACSASPYLPPTDGSGGYVASKWAGERILERSATDLNLSSRIYRLLPASQEDSSQKQLLLDTFSRFIDASNSFPDVSIWKGRVDFILADQLAQALGESITADGDEDAEANTRYIHYESSVTVHTEELIAHIKKHLGEKAGLESTPILEWFGKIKALGFGYLITAQEATVGDEGLVSQRECMSTAWHELGIYFRISSTALLTMPREKLERQTAPSLIRTAVGQVVLAQPVMRVGIIGQNSKRPQFVGLPSIDLSRQVEDDEATSDDALARSLENILLQPWPDLSTRPGWHVRIFHEPDAAVTDVCKYRICLTVHHAICDGLSTAKFHTCLVDALNSPDPAIHLMIAKSQTIQLITNLTDYPPPQDKLVSFTADLSWVVSQVWNNFAPKIFKPFALEPWAGKPHNPNIEAVHIRHLTLDSKVAEMIVRSCREEKCTVTSLLNALCATSLARRVPKTERQGFVSSTSISLRPWISQEAGFDSNHLSVCVTGYEQELDPATLASVQKGVDANVWELAAQLRQDMRRKTDAMPHNDFSFLAPYAGDWRNVFQARYGKPRRELWGLSNLGSITATAPMHEGEWELKSVLFAQFFPVVTCAIAVNVATVKGGDMT</sequence>
<dbReference type="Gene3D" id="3.30.300.30">
    <property type="match status" value="1"/>
</dbReference>
<dbReference type="InterPro" id="IPR000873">
    <property type="entry name" value="AMP-dep_synth/lig_dom"/>
</dbReference>
<dbReference type="InterPro" id="IPR042099">
    <property type="entry name" value="ANL_N_sf"/>
</dbReference>
<dbReference type="CDD" id="cd05930">
    <property type="entry name" value="A_NRPS"/>
    <property type="match status" value="1"/>
</dbReference>
<dbReference type="InterPro" id="IPR036736">
    <property type="entry name" value="ACP-like_sf"/>
</dbReference>
<dbReference type="Pfam" id="PF07247">
    <property type="entry name" value="AATase"/>
    <property type="match status" value="1"/>
</dbReference>
<dbReference type="PROSITE" id="PS50075">
    <property type="entry name" value="CARRIER"/>
    <property type="match status" value="1"/>
</dbReference>
<dbReference type="EMBL" id="JAGPUO010000027">
    <property type="protein sequence ID" value="KAG5655661.1"/>
    <property type="molecule type" value="Genomic_DNA"/>
</dbReference>
<proteinExistence type="predicted"/>
<protein>
    <recommendedName>
        <fullName evidence="4">Carrier domain-containing protein</fullName>
    </recommendedName>
</protein>
<dbReference type="InterPro" id="IPR020845">
    <property type="entry name" value="AMP-binding_CS"/>
</dbReference>
<dbReference type="SUPFAM" id="SSF56801">
    <property type="entry name" value="Acetyl-CoA synthetase-like"/>
    <property type="match status" value="1"/>
</dbReference>
<dbReference type="InterPro" id="IPR009081">
    <property type="entry name" value="PP-bd_ACP"/>
</dbReference>
<dbReference type="Pfam" id="PF00668">
    <property type="entry name" value="Condensation"/>
    <property type="match status" value="1"/>
</dbReference>
<evidence type="ECO:0000256" key="3">
    <source>
        <dbReference type="ARBA" id="ARBA00022598"/>
    </source>
</evidence>
<keyword evidence="6" id="KW-1185">Reference proteome</keyword>
<dbReference type="SUPFAM" id="SSF47336">
    <property type="entry name" value="ACP-like"/>
    <property type="match status" value="1"/>
</dbReference>
<keyword evidence="2" id="KW-0597">Phosphoprotein</keyword>
<evidence type="ECO:0000313" key="6">
    <source>
        <dbReference type="Proteomes" id="UP000782241"/>
    </source>
</evidence>
<keyword evidence="3" id="KW-0436">Ligase</keyword>
<gene>
    <name evidence="5" type="ORF">KAF25_009160</name>
</gene>
<dbReference type="GO" id="GO:0043041">
    <property type="term" value="P:amino acid activation for nonribosomal peptide biosynthetic process"/>
    <property type="evidence" value="ECO:0007669"/>
    <property type="project" value="TreeGrafter"/>
</dbReference>
<feature type="non-terminal residue" evidence="5">
    <location>
        <position position="1"/>
    </location>
</feature>
<feature type="domain" description="Carrier" evidence="4">
    <location>
        <begin position="898"/>
        <end position="979"/>
    </location>
</feature>
<dbReference type="GO" id="GO:0031177">
    <property type="term" value="F:phosphopantetheine binding"/>
    <property type="evidence" value="ECO:0007669"/>
    <property type="project" value="InterPro"/>
</dbReference>
<dbReference type="GO" id="GO:0016874">
    <property type="term" value="F:ligase activity"/>
    <property type="evidence" value="ECO:0007669"/>
    <property type="project" value="UniProtKB-KW"/>
</dbReference>
<organism evidence="5 6">
    <name type="scientific">Fusarium avenaceum</name>
    <dbReference type="NCBI Taxonomy" id="40199"/>
    <lineage>
        <taxon>Eukaryota</taxon>
        <taxon>Fungi</taxon>
        <taxon>Dikarya</taxon>
        <taxon>Ascomycota</taxon>
        <taxon>Pezizomycotina</taxon>
        <taxon>Sordariomycetes</taxon>
        <taxon>Hypocreomycetidae</taxon>
        <taxon>Hypocreales</taxon>
        <taxon>Nectriaceae</taxon>
        <taxon>Fusarium</taxon>
        <taxon>Fusarium tricinctum species complex</taxon>
    </lineage>
</organism>
<evidence type="ECO:0000259" key="4">
    <source>
        <dbReference type="PROSITE" id="PS50075"/>
    </source>
</evidence>
<dbReference type="InterPro" id="IPR045851">
    <property type="entry name" value="AMP-bd_C_sf"/>
</dbReference>
<name>A0A9P7KK13_9HYPO</name>
<dbReference type="Gene3D" id="3.30.559.30">
    <property type="entry name" value="Nonribosomal peptide synthetase, condensation domain"/>
    <property type="match status" value="2"/>
</dbReference>
<dbReference type="Proteomes" id="UP000782241">
    <property type="component" value="Unassembled WGS sequence"/>
</dbReference>
<dbReference type="Gene3D" id="3.30.559.10">
    <property type="entry name" value="Chloramphenicol acetyltransferase-like domain"/>
    <property type="match status" value="2"/>
</dbReference>
<dbReference type="SUPFAM" id="SSF51735">
    <property type="entry name" value="NAD(P)-binding Rossmann-fold domains"/>
    <property type="match status" value="1"/>
</dbReference>